<dbReference type="Pfam" id="PF01740">
    <property type="entry name" value="STAS"/>
    <property type="match status" value="1"/>
</dbReference>
<dbReference type="Gene3D" id="3.30.750.24">
    <property type="entry name" value="STAS domain"/>
    <property type="match status" value="1"/>
</dbReference>
<dbReference type="CDD" id="cd07043">
    <property type="entry name" value="STAS_anti-anti-sigma_factors"/>
    <property type="match status" value="1"/>
</dbReference>
<evidence type="ECO:0000313" key="2">
    <source>
        <dbReference type="EMBL" id="GAA4542644.1"/>
    </source>
</evidence>
<comment type="caution">
    <text evidence="2">The sequence shown here is derived from an EMBL/GenBank/DDBJ whole genome shotgun (WGS) entry which is preliminary data.</text>
</comment>
<dbReference type="PANTHER" id="PTHR35526">
    <property type="entry name" value="ANTI-SIGMA-F FACTOR RSBW-RELATED"/>
    <property type="match status" value="1"/>
</dbReference>
<name>A0ABP8RN64_9MYCO</name>
<evidence type="ECO:0000259" key="1">
    <source>
        <dbReference type="PROSITE" id="PS50801"/>
    </source>
</evidence>
<reference evidence="3" key="1">
    <citation type="journal article" date="2019" name="Int. J. Syst. Evol. Microbiol.">
        <title>The Global Catalogue of Microorganisms (GCM) 10K type strain sequencing project: providing services to taxonomists for standard genome sequencing and annotation.</title>
        <authorList>
            <consortium name="The Broad Institute Genomics Platform"/>
            <consortium name="The Broad Institute Genome Sequencing Center for Infectious Disease"/>
            <person name="Wu L."/>
            <person name="Ma J."/>
        </authorList>
    </citation>
    <scope>NUCLEOTIDE SEQUENCE [LARGE SCALE GENOMIC DNA]</scope>
    <source>
        <strain evidence="3">JCM 17782</strain>
    </source>
</reference>
<dbReference type="SUPFAM" id="SSF52091">
    <property type="entry name" value="SpoIIaa-like"/>
    <property type="match status" value="1"/>
</dbReference>
<dbReference type="GO" id="GO:0005524">
    <property type="term" value="F:ATP binding"/>
    <property type="evidence" value="ECO:0007669"/>
    <property type="project" value="UniProtKB-KW"/>
</dbReference>
<dbReference type="InterPro" id="IPR036513">
    <property type="entry name" value="STAS_dom_sf"/>
</dbReference>
<feature type="domain" description="STAS" evidence="1">
    <location>
        <begin position="10"/>
        <end position="120"/>
    </location>
</feature>
<organism evidence="2 3">
    <name type="scientific">Mycobacterium paraffinicum</name>
    <dbReference type="NCBI Taxonomy" id="53378"/>
    <lineage>
        <taxon>Bacteria</taxon>
        <taxon>Bacillati</taxon>
        <taxon>Actinomycetota</taxon>
        <taxon>Actinomycetes</taxon>
        <taxon>Mycobacteriales</taxon>
        <taxon>Mycobacteriaceae</taxon>
        <taxon>Mycobacterium</taxon>
    </lineage>
</organism>
<keyword evidence="3" id="KW-1185">Reference proteome</keyword>
<keyword evidence="2" id="KW-0067">ATP-binding</keyword>
<dbReference type="Proteomes" id="UP001501417">
    <property type="component" value="Unassembled WGS sequence"/>
</dbReference>
<protein>
    <submittedName>
        <fullName evidence="2">ATP-binding protein</fullName>
    </submittedName>
</protein>
<dbReference type="RefSeq" id="WP_264038909.1">
    <property type="nucleotide sequence ID" value="NZ_BAABGF010000031.1"/>
</dbReference>
<dbReference type="InterPro" id="IPR050267">
    <property type="entry name" value="Anti-sigma-factor_SerPK"/>
</dbReference>
<dbReference type="InterPro" id="IPR036890">
    <property type="entry name" value="HATPase_C_sf"/>
</dbReference>
<accession>A0ABP8RN64</accession>
<dbReference type="PANTHER" id="PTHR35526:SF3">
    <property type="entry name" value="ANTI-SIGMA-F FACTOR RSBW"/>
    <property type="match status" value="1"/>
</dbReference>
<evidence type="ECO:0000313" key="3">
    <source>
        <dbReference type="Proteomes" id="UP001501417"/>
    </source>
</evidence>
<gene>
    <name evidence="2" type="ORF">GCM10023161_26750</name>
</gene>
<sequence length="254" mass="27684">MPETEPLPAIRIDTDAQRDVPILVADGVLDSSTYRGLRDAVIKAALDEPRAVIVDVDRLCVPTASAWTVFTSARWHVSIWPDVPILLVCSQPTARRAIRAGGVARYVPVHPSRESALNAARIRSIHVRRRARTELPRAPGSLGLARAAVTDWLTEWECRSAIPVASTVATVFVENVLDHTDSMPVLIVESFSDDVTVAVEDRSARLPGRHEDADRGAEMVSGLAIVSALCRTWGSTPTPTGKTVWALVGRENRF</sequence>
<keyword evidence="2" id="KW-0547">Nucleotide-binding</keyword>
<dbReference type="EMBL" id="BAABGF010000031">
    <property type="protein sequence ID" value="GAA4542644.1"/>
    <property type="molecule type" value="Genomic_DNA"/>
</dbReference>
<dbReference type="InterPro" id="IPR002645">
    <property type="entry name" value="STAS_dom"/>
</dbReference>
<dbReference type="Gene3D" id="3.30.565.10">
    <property type="entry name" value="Histidine kinase-like ATPase, C-terminal domain"/>
    <property type="match status" value="1"/>
</dbReference>
<proteinExistence type="predicted"/>
<dbReference type="PROSITE" id="PS50801">
    <property type="entry name" value="STAS"/>
    <property type="match status" value="1"/>
</dbReference>